<reference evidence="2 3" key="1">
    <citation type="journal article" date="2013" name="Nat. Genet.">
        <title>The high-quality draft genome of peach (Prunus persica) identifies unique patterns of genetic diversity, domestication and genome evolution.</title>
        <authorList>
            <consortium name="International Peach Genome Initiative"/>
            <person name="Verde I."/>
            <person name="Abbott A.G."/>
            <person name="Scalabrin S."/>
            <person name="Jung S."/>
            <person name="Shu S."/>
            <person name="Marroni F."/>
            <person name="Zhebentyayeva T."/>
            <person name="Dettori M.T."/>
            <person name="Grimwood J."/>
            <person name="Cattonaro F."/>
            <person name="Zuccolo A."/>
            <person name="Rossini L."/>
            <person name="Jenkins J."/>
            <person name="Vendramin E."/>
            <person name="Meisel L.A."/>
            <person name="Decroocq V."/>
            <person name="Sosinski B."/>
            <person name="Prochnik S."/>
            <person name="Mitros T."/>
            <person name="Policriti A."/>
            <person name="Cipriani G."/>
            <person name="Dondini L."/>
            <person name="Ficklin S."/>
            <person name="Goodstein D.M."/>
            <person name="Xuan P."/>
            <person name="Del Fabbro C."/>
            <person name="Aramini V."/>
            <person name="Copetti D."/>
            <person name="Gonzalez S."/>
            <person name="Horner D.S."/>
            <person name="Falchi R."/>
            <person name="Lucas S."/>
            <person name="Mica E."/>
            <person name="Maldonado J."/>
            <person name="Lazzari B."/>
            <person name="Bielenberg D."/>
            <person name="Pirona R."/>
            <person name="Miculan M."/>
            <person name="Barakat A."/>
            <person name="Testolin R."/>
            <person name="Stella A."/>
            <person name="Tartarini S."/>
            <person name="Tonutti P."/>
            <person name="Arus P."/>
            <person name="Orellana A."/>
            <person name="Wells C."/>
            <person name="Main D."/>
            <person name="Vizzotto G."/>
            <person name="Silva H."/>
            <person name="Salamini F."/>
            <person name="Schmutz J."/>
            <person name="Morgante M."/>
            <person name="Rokhsar D.S."/>
        </authorList>
    </citation>
    <scope>NUCLEOTIDE SEQUENCE [LARGE SCALE GENOMIC DNA]</scope>
    <source>
        <strain evidence="3">cv. Nemared</strain>
    </source>
</reference>
<sequence length="67" mass="8049">MQNKQKINPIKFTVHNCKPAKFGALVSRVYCEDKNFDLFFHTLLFYIFLQIILHISIINPRFYLNRS</sequence>
<keyword evidence="1" id="KW-1133">Transmembrane helix</keyword>
<dbReference type="Proteomes" id="UP000006882">
    <property type="component" value="Chromosome G6"/>
</dbReference>
<keyword evidence="3" id="KW-1185">Reference proteome</keyword>
<evidence type="ECO:0000256" key="1">
    <source>
        <dbReference type="SAM" id="Phobius"/>
    </source>
</evidence>
<evidence type="ECO:0000313" key="3">
    <source>
        <dbReference type="Proteomes" id="UP000006882"/>
    </source>
</evidence>
<evidence type="ECO:0000313" key="2">
    <source>
        <dbReference type="EMBL" id="ONH99632.1"/>
    </source>
</evidence>
<proteinExistence type="predicted"/>
<organism evidence="2 3">
    <name type="scientific">Prunus persica</name>
    <name type="common">Peach</name>
    <name type="synonym">Amygdalus persica</name>
    <dbReference type="NCBI Taxonomy" id="3760"/>
    <lineage>
        <taxon>Eukaryota</taxon>
        <taxon>Viridiplantae</taxon>
        <taxon>Streptophyta</taxon>
        <taxon>Embryophyta</taxon>
        <taxon>Tracheophyta</taxon>
        <taxon>Spermatophyta</taxon>
        <taxon>Magnoliopsida</taxon>
        <taxon>eudicotyledons</taxon>
        <taxon>Gunneridae</taxon>
        <taxon>Pentapetalae</taxon>
        <taxon>rosids</taxon>
        <taxon>fabids</taxon>
        <taxon>Rosales</taxon>
        <taxon>Rosaceae</taxon>
        <taxon>Amygdaloideae</taxon>
        <taxon>Amygdaleae</taxon>
        <taxon>Prunus</taxon>
    </lineage>
</organism>
<gene>
    <name evidence="2" type="ORF">PRUPE_6G040500</name>
</gene>
<keyword evidence="1" id="KW-0472">Membrane</keyword>
<protein>
    <submittedName>
        <fullName evidence="2">Uncharacterized protein</fullName>
    </submittedName>
</protein>
<keyword evidence="1" id="KW-0812">Transmembrane</keyword>
<name>A0A251NJZ6_PRUPE</name>
<dbReference type="Gramene" id="ONH99632">
    <property type="protein sequence ID" value="ONH99632"/>
    <property type="gene ID" value="PRUPE_6G040500"/>
</dbReference>
<feature type="transmembrane region" description="Helical" evidence="1">
    <location>
        <begin position="38"/>
        <end position="58"/>
    </location>
</feature>
<dbReference type="EMBL" id="CM007656">
    <property type="protein sequence ID" value="ONH99632.1"/>
    <property type="molecule type" value="Genomic_DNA"/>
</dbReference>
<accession>A0A251NJZ6</accession>
<dbReference type="AlphaFoldDB" id="A0A251NJZ6"/>